<keyword evidence="1" id="KW-0175">Coiled coil</keyword>
<dbReference type="EMBL" id="UINC01019522">
    <property type="protein sequence ID" value="SVA82701.1"/>
    <property type="molecule type" value="Genomic_DNA"/>
</dbReference>
<proteinExistence type="predicted"/>
<evidence type="ECO:0000256" key="1">
    <source>
        <dbReference type="SAM" id="Coils"/>
    </source>
</evidence>
<gene>
    <name evidence="2" type="ORF">METZ01_LOCUS135555</name>
</gene>
<feature type="coiled-coil region" evidence="1">
    <location>
        <begin position="83"/>
        <end position="152"/>
    </location>
</feature>
<organism evidence="2">
    <name type="scientific">marine metagenome</name>
    <dbReference type="NCBI Taxonomy" id="408172"/>
    <lineage>
        <taxon>unclassified sequences</taxon>
        <taxon>metagenomes</taxon>
        <taxon>ecological metagenomes</taxon>
    </lineage>
</organism>
<accession>A0A381Z1A4</accession>
<reference evidence="2" key="1">
    <citation type="submission" date="2018-05" db="EMBL/GenBank/DDBJ databases">
        <authorList>
            <person name="Lanie J.A."/>
            <person name="Ng W.-L."/>
            <person name="Kazmierczak K.M."/>
            <person name="Andrzejewski T.M."/>
            <person name="Davidsen T.M."/>
            <person name="Wayne K.J."/>
            <person name="Tettelin H."/>
            <person name="Glass J.I."/>
            <person name="Rusch D."/>
            <person name="Podicherti R."/>
            <person name="Tsui H.-C.T."/>
            <person name="Winkler M.E."/>
        </authorList>
    </citation>
    <scope>NUCLEOTIDE SEQUENCE</scope>
</reference>
<evidence type="ECO:0000313" key="2">
    <source>
        <dbReference type="EMBL" id="SVA82701.1"/>
    </source>
</evidence>
<protein>
    <submittedName>
        <fullName evidence="2">Uncharacterized protein</fullName>
    </submittedName>
</protein>
<name>A0A381Z1A4_9ZZZZ</name>
<dbReference type="AlphaFoldDB" id="A0A381Z1A4"/>
<sequence length="160" mass="19095">MTLINTLNHILCHYYRVFFYSFPSKLPSDLQIYQNDCEDLVGRYNILLKKISEYMKDHCKQQEDMPYNSDLIFSYHDTDSFFLISIKEDLENLTDDCEELLEKGELHPSEIQLHNDAVEQNINKLNELRQYSEQIETALHEYEENIMKIEEEISNNTLCN</sequence>